<dbReference type="SUPFAM" id="SSF55144">
    <property type="entry name" value="LigT-like"/>
    <property type="match status" value="1"/>
</dbReference>
<gene>
    <name evidence="1" type="ORF">Mam01_49630</name>
</gene>
<name>A0ABQ4FJ01_9ACTN</name>
<protein>
    <recommendedName>
        <fullName evidence="3">2'-5' RNA ligase</fullName>
    </recommendedName>
</protein>
<accession>A0ABQ4FJ01</accession>
<dbReference type="InterPro" id="IPR009097">
    <property type="entry name" value="Cyclic_Pdiesterase"/>
</dbReference>
<organism evidence="1 2">
    <name type="scientific">Microbispora amethystogenes</name>
    <dbReference type="NCBI Taxonomy" id="1427754"/>
    <lineage>
        <taxon>Bacteria</taxon>
        <taxon>Bacillati</taxon>
        <taxon>Actinomycetota</taxon>
        <taxon>Actinomycetes</taxon>
        <taxon>Streptosporangiales</taxon>
        <taxon>Streptosporangiaceae</taxon>
        <taxon>Microbispora</taxon>
    </lineage>
</organism>
<evidence type="ECO:0008006" key="3">
    <source>
        <dbReference type="Google" id="ProtNLM"/>
    </source>
</evidence>
<reference evidence="1 2" key="1">
    <citation type="submission" date="2021-01" db="EMBL/GenBank/DDBJ databases">
        <title>Whole genome shotgun sequence of Microbispora amethystogenes NBRC 101907.</title>
        <authorList>
            <person name="Komaki H."/>
            <person name="Tamura T."/>
        </authorList>
    </citation>
    <scope>NUCLEOTIDE SEQUENCE [LARGE SCALE GENOMIC DNA]</scope>
    <source>
        <strain evidence="1 2">NBRC 101907</strain>
    </source>
</reference>
<dbReference type="Proteomes" id="UP000651728">
    <property type="component" value="Unassembled WGS sequence"/>
</dbReference>
<keyword evidence="2" id="KW-1185">Reference proteome</keyword>
<comment type="caution">
    <text evidence="1">The sequence shown here is derived from an EMBL/GenBank/DDBJ whole genome shotgun (WGS) entry which is preliminary data.</text>
</comment>
<sequence>MSPLPRFMADRWGRREMLPPGKGRIYWHVLFRDNPQVRVIVSEAHRRLAGIDGLDLVPYEWLHLTTLVVGLTDEITDGQLTSLVAEARKLLADVQPVTVTLGHVLYHPEAIALEARPAEALAPMLDAARSATRNATGRDGALGTDPWTPHVTIAYSSAEQPAAPVIAALGRHLPDCKVTIDRMSLVVQDGPEYLWAWRPLAEVLFDSPSPQDRTRGR</sequence>
<dbReference type="Gene3D" id="3.90.1140.10">
    <property type="entry name" value="Cyclic phosphodiesterase"/>
    <property type="match status" value="1"/>
</dbReference>
<evidence type="ECO:0000313" key="2">
    <source>
        <dbReference type="Proteomes" id="UP000651728"/>
    </source>
</evidence>
<dbReference type="Pfam" id="PF13563">
    <property type="entry name" value="2_5_RNA_ligase2"/>
    <property type="match status" value="1"/>
</dbReference>
<dbReference type="EMBL" id="BOOB01000039">
    <property type="protein sequence ID" value="GIH34799.1"/>
    <property type="molecule type" value="Genomic_DNA"/>
</dbReference>
<evidence type="ECO:0000313" key="1">
    <source>
        <dbReference type="EMBL" id="GIH34799.1"/>
    </source>
</evidence>
<proteinExistence type="predicted"/>